<protein>
    <submittedName>
        <fullName evidence="1">Uncharacterized protein</fullName>
    </submittedName>
</protein>
<gene>
    <name evidence="1" type="ORF">OUZ56_010519</name>
</gene>
<organism evidence="1 2">
    <name type="scientific">Daphnia magna</name>
    <dbReference type="NCBI Taxonomy" id="35525"/>
    <lineage>
        <taxon>Eukaryota</taxon>
        <taxon>Metazoa</taxon>
        <taxon>Ecdysozoa</taxon>
        <taxon>Arthropoda</taxon>
        <taxon>Crustacea</taxon>
        <taxon>Branchiopoda</taxon>
        <taxon>Diplostraca</taxon>
        <taxon>Cladocera</taxon>
        <taxon>Anomopoda</taxon>
        <taxon>Daphniidae</taxon>
        <taxon>Daphnia</taxon>
    </lineage>
</organism>
<evidence type="ECO:0000313" key="2">
    <source>
        <dbReference type="Proteomes" id="UP001234178"/>
    </source>
</evidence>
<keyword evidence="2" id="KW-1185">Reference proteome</keyword>
<name>A0ABR0AIV4_9CRUS</name>
<dbReference type="EMBL" id="JAOYFB010000037">
    <property type="protein sequence ID" value="KAK4025013.1"/>
    <property type="molecule type" value="Genomic_DNA"/>
</dbReference>
<reference evidence="1 2" key="1">
    <citation type="journal article" date="2023" name="Nucleic Acids Res.">
        <title>The hologenome of Daphnia magna reveals possible DNA methylation and microbiome-mediated evolution of the host genome.</title>
        <authorList>
            <person name="Chaturvedi A."/>
            <person name="Li X."/>
            <person name="Dhandapani V."/>
            <person name="Marshall H."/>
            <person name="Kissane S."/>
            <person name="Cuenca-Cambronero M."/>
            <person name="Asole G."/>
            <person name="Calvet F."/>
            <person name="Ruiz-Romero M."/>
            <person name="Marangio P."/>
            <person name="Guigo R."/>
            <person name="Rago D."/>
            <person name="Mirbahai L."/>
            <person name="Eastwood N."/>
            <person name="Colbourne J.K."/>
            <person name="Zhou J."/>
            <person name="Mallon E."/>
            <person name="Orsini L."/>
        </authorList>
    </citation>
    <scope>NUCLEOTIDE SEQUENCE [LARGE SCALE GENOMIC DNA]</scope>
    <source>
        <strain evidence="1">LRV0_1</strain>
    </source>
</reference>
<dbReference type="Proteomes" id="UP001234178">
    <property type="component" value="Unassembled WGS sequence"/>
</dbReference>
<proteinExistence type="predicted"/>
<accession>A0ABR0AIV4</accession>
<comment type="caution">
    <text evidence="1">The sequence shown here is derived from an EMBL/GenBank/DDBJ whole genome shotgun (WGS) entry which is preliminary data.</text>
</comment>
<sequence length="117" mass="13380">MEFMKDHILIEKLKKNVETWKKVAEGMSTGVGTEVLKEKSSFYEDMQMITGNAVSIHSEYLGDSSDERKQPKILNLKSSIKKEKNLIAGKSKVTTLSKEDKESMIWPWRQTLIQGIC</sequence>
<evidence type="ECO:0000313" key="1">
    <source>
        <dbReference type="EMBL" id="KAK4025013.1"/>
    </source>
</evidence>